<sequence length="72" mass="7381">MTSFRSLALTGRSSLASDAPAMSLSVSDAFGSMIVLASWMLSAKASAASAPFSSLRPTLSAFVNHERPSGST</sequence>
<comment type="caution">
    <text evidence="1">The sequence shown here is derived from an EMBL/GenBank/DDBJ whole genome shotgun (WGS) entry which is preliminary data.</text>
</comment>
<name>A0A150PLL1_SORCE</name>
<dbReference type="Proteomes" id="UP000075604">
    <property type="component" value="Unassembled WGS sequence"/>
</dbReference>
<proteinExistence type="predicted"/>
<evidence type="ECO:0000313" key="1">
    <source>
        <dbReference type="EMBL" id="KYF56446.1"/>
    </source>
</evidence>
<gene>
    <name evidence="1" type="ORF">BE04_32275</name>
</gene>
<protein>
    <submittedName>
        <fullName evidence="1">Uncharacterized protein</fullName>
    </submittedName>
</protein>
<reference evidence="1 2" key="1">
    <citation type="submission" date="2014-02" db="EMBL/GenBank/DDBJ databases">
        <title>The small core and large imbalanced accessory genome model reveals a collaborative survival strategy of Sorangium cellulosum strains in nature.</title>
        <authorList>
            <person name="Han K."/>
            <person name="Peng R."/>
            <person name="Blom J."/>
            <person name="Li Y.-Z."/>
        </authorList>
    </citation>
    <scope>NUCLEOTIDE SEQUENCE [LARGE SCALE GENOMIC DNA]</scope>
    <source>
        <strain evidence="1 2">So0157-18</strain>
    </source>
</reference>
<accession>A0A150PLL1</accession>
<dbReference type="EMBL" id="JELX01002128">
    <property type="protein sequence ID" value="KYF56446.1"/>
    <property type="molecule type" value="Genomic_DNA"/>
</dbReference>
<dbReference type="AlphaFoldDB" id="A0A150PLL1"/>
<evidence type="ECO:0000313" key="2">
    <source>
        <dbReference type="Proteomes" id="UP000075604"/>
    </source>
</evidence>
<organism evidence="1 2">
    <name type="scientific">Sorangium cellulosum</name>
    <name type="common">Polyangium cellulosum</name>
    <dbReference type="NCBI Taxonomy" id="56"/>
    <lineage>
        <taxon>Bacteria</taxon>
        <taxon>Pseudomonadati</taxon>
        <taxon>Myxococcota</taxon>
        <taxon>Polyangia</taxon>
        <taxon>Polyangiales</taxon>
        <taxon>Polyangiaceae</taxon>
        <taxon>Sorangium</taxon>
    </lineage>
</organism>